<feature type="compositionally biased region" description="Pro residues" evidence="1">
    <location>
        <begin position="270"/>
        <end position="280"/>
    </location>
</feature>
<keyword evidence="4" id="KW-1185">Reference proteome</keyword>
<dbReference type="OrthoDB" id="5576775at2759"/>
<feature type="compositionally biased region" description="Low complexity" evidence="1">
    <location>
        <begin position="134"/>
        <end position="146"/>
    </location>
</feature>
<evidence type="ECO:0000256" key="1">
    <source>
        <dbReference type="SAM" id="MobiDB-lite"/>
    </source>
</evidence>
<comment type="caution">
    <text evidence="3">The sequence shown here is derived from an EMBL/GenBank/DDBJ whole genome shotgun (WGS) entry which is preliminary data.</text>
</comment>
<feature type="region of interest" description="Disordered" evidence="1">
    <location>
        <begin position="303"/>
        <end position="345"/>
    </location>
</feature>
<dbReference type="EMBL" id="ML978731">
    <property type="protein sequence ID" value="KAF2085312.1"/>
    <property type="molecule type" value="Genomic_DNA"/>
</dbReference>
<reference evidence="3" key="1">
    <citation type="journal article" date="2020" name="Stud. Mycol.">
        <title>101 Dothideomycetes genomes: a test case for predicting lifestyles and emergence of pathogens.</title>
        <authorList>
            <person name="Haridas S."/>
            <person name="Albert R."/>
            <person name="Binder M."/>
            <person name="Bloem J."/>
            <person name="Labutti K."/>
            <person name="Salamov A."/>
            <person name="Andreopoulos B."/>
            <person name="Baker S."/>
            <person name="Barry K."/>
            <person name="Bills G."/>
            <person name="Bluhm B."/>
            <person name="Cannon C."/>
            <person name="Castanera R."/>
            <person name="Culley D."/>
            <person name="Daum C."/>
            <person name="Ezra D."/>
            <person name="Gonzalez J."/>
            <person name="Henrissat B."/>
            <person name="Kuo A."/>
            <person name="Liang C."/>
            <person name="Lipzen A."/>
            <person name="Lutzoni F."/>
            <person name="Magnuson J."/>
            <person name="Mondo S."/>
            <person name="Nolan M."/>
            <person name="Ohm R."/>
            <person name="Pangilinan J."/>
            <person name="Park H.-J."/>
            <person name="Ramirez L."/>
            <person name="Alfaro M."/>
            <person name="Sun H."/>
            <person name="Tritt A."/>
            <person name="Yoshinaga Y."/>
            <person name="Zwiers L.-H."/>
            <person name="Turgeon B."/>
            <person name="Goodwin S."/>
            <person name="Spatafora J."/>
            <person name="Crous P."/>
            <person name="Grigoriev I."/>
        </authorList>
    </citation>
    <scope>NUCLEOTIDE SEQUENCE</scope>
    <source>
        <strain evidence="3">CBS 121410</strain>
    </source>
</reference>
<feature type="compositionally biased region" description="Low complexity" evidence="1">
    <location>
        <begin position="20"/>
        <end position="32"/>
    </location>
</feature>
<evidence type="ECO:0000259" key="2">
    <source>
        <dbReference type="Pfam" id="PF08729"/>
    </source>
</evidence>
<feature type="compositionally biased region" description="Polar residues" evidence="1">
    <location>
        <begin position="222"/>
        <end position="238"/>
    </location>
</feature>
<feature type="compositionally biased region" description="Low complexity" evidence="1">
    <location>
        <begin position="257"/>
        <end position="269"/>
    </location>
</feature>
<feature type="region of interest" description="Disordered" evidence="1">
    <location>
        <begin position="423"/>
        <end position="465"/>
    </location>
</feature>
<evidence type="ECO:0000313" key="3">
    <source>
        <dbReference type="EMBL" id="KAF2085312.1"/>
    </source>
</evidence>
<feature type="compositionally biased region" description="Low complexity" evidence="1">
    <location>
        <begin position="114"/>
        <end position="125"/>
    </location>
</feature>
<gene>
    <name evidence="3" type="ORF">K490DRAFT_67731</name>
</gene>
<proteinExistence type="predicted"/>
<feature type="region of interest" description="Disordered" evidence="1">
    <location>
        <begin position="1"/>
        <end position="284"/>
    </location>
</feature>
<dbReference type="Pfam" id="PF08729">
    <property type="entry name" value="HUN"/>
    <property type="match status" value="1"/>
</dbReference>
<protein>
    <submittedName>
        <fullName evidence="3">Histone promoter control 2</fullName>
    </submittedName>
</protein>
<feature type="compositionally biased region" description="Gly residues" evidence="1">
    <location>
        <begin position="537"/>
        <end position="548"/>
    </location>
</feature>
<sequence length="592" mass="61750">MEPGAESSENELSTPPRSPEAPSSANSAPLASNGHGSTIPLGGAVPNAPIPAKNNNATPSTTTSAPAKKPRKKRESAANANANGEEKPKVVRKPRAPKDPNAPPVQRRKRVGKAADTSAVQAAAAADDDEDNVKAAQQQPATTKQPKITDLVGTIQPAPSPPVPTNSQEPLQHPSLSQVAAQNPSTPRPASSGQLYDPIRSSTVPIGQNHHAGSVPPVSPSASQRLVNRASASPSINSLIDPPPVANNLAQQTRFQPPVSVTSAPASPAAIPPKQNPFGPPSEHVQAAKPIPMHNSSMDVVMQEQVGSRAPPMKKTESAGTPPTAPTPPQKAMRQKEMPPSLPSGSGLLSATPLGLPGMSNGATPGLGANIWLTFPLKGQTNVTINFAREVEKKYGFAAMHPHIAAAKERRRQLAAATAALEKGSGAASADDMSVDLSEPESNVDMGGMDDDLTATGEKRKRKKKIEDYDKDDDFIDDTELAWEQSALMAKDGFFVYSGPLITAGEKPSVERADGTVKRGRGRGRGGTTRGDTTSGRGRGGGGRGSRGGQTVRKPRVTKADRAMMEQEKLNRERLAATLAAKPTLPYASAAT</sequence>
<dbReference type="Proteomes" id="UP000799776">
    <property type="component" value="Unassembled WGS sequence"/>
</dbReference>
<accession>A0A9P4HQY6</accession>
<organism evidence="3 4">
    <name type="scientific">Saccharata proteae CBS 121410</name>
    <dbReference type="NCBI Taxonomy" id="1314787"/>
    <lineage>
        <taxon>Eukaryota</taxon>
        <taxon>Fungi</taxon>
        <taxon>Dikarya</taxon>
        <taxon>Ascomycota</taxon>
        <taxon>Pezizomycotina</taxon>
        <taxon>Dothideomycetes</taxon>
        <taxon>Dothideomycetes incertae sedis</taxon>
        <taxon>Botryosphaeriales</taxon>
        <taxon>Saccharataceae</taxon>
        <taxon>Saccharata</taxon>
    </lineage>
</organism>
<feature type="region of interest" description="Disordered" evidence="1">
    <location>
        <begin position="507"/>
        <end position="563"/>
    </location>
</feature>
<dbReference type="AlphaFoldDB" id="A0A9P4HQY6"/>
<feature type="compositionally biased region" description="Low complexity" evidence="1">
    <location>
        <begin position="44"/>
        <end position="67"/>
    </location>
</feature>
<feature type="compositionally biased region" description="Polar residues" evidence="1">
    <location>
        <begin position="165"/>
        <end position="206"/>
    </location>
</feature>
<evidence type="ECO:0000313" key="4">
    <source>
        <dbReference type="Proteomes" id="UP000799776"/>
    </source>
</evidence>
<name>A0A9P4HQY6_9PEZI</name>
<dbReference type="InterPro" id="IPR014840">
    <property type="entry name" value="HRD"/>
</dbReference>
<feature type="compositionally biased region" description="Basic and acidic residues" evidence="1">
    <location>
        <begin position="508"/>
        <end position="517"/>
    </location>
</feature>
<feature type="domain" description="Hpc2-related" evidence="2">
    <location>
        <begin position="459"/>
        <end position="501"/>
    </location>
</feature>